<feature type="chain" id="PRO_5014805128" description="Secreted protein" evidence="1">
    <location>
        <begin position="48"/>
        <end position="118"/>
    </location>
</feature>
<organism evidence="2">
    <name type="scientific">Anopheles darlingi</name>
    <name type="common">Mosquito</name>
    <dbReference type="NCBI Taxonomy" id="43151"/>
    <lineage>
        <taxon>Eukaryota</taxon>
        <taxon>Metazoa</taxon>
        <taxon>Ecdysozoa</taxon>
        <taxon>Arthropoda</taxon>
        <taxon>Hexapoda</taxon>
        <taxon>Insecta</taxon>
        <taxon>Pterygota</taxon>
        <taxon>Neoptera</taxon>
        <taxon>Endopterygota</taxon>
        <taxon>Diptera</taxon>
        <taxon>Nematocera</taxon>
        <taxon>Culicoidea</taxon>
        <taxon>Culicidae</taxon>
        <taxon>Anophelinae</taxon>
        <taxon>Anopheles</taxon>
    </lineage>
</organism>
<reference evidence="2" key="1">
    <citation type="submission" date="2018-01" db="EMBL/GenBank/DDBJ databases">
        <title>An insight into the sialome of Amazonian anophelines.</title>
        <authorList>
            <person name="Ribeiro J.M."/>
            <person name="Scarpassa V."/>
            <person name="Calvo E."/>
        </authorList>
    </citation>
    <scope>NUCLEOTIDE SEQUENCE</scope>
</reference>
<keyword evidence="1" id="KW-0732">Signal</keyword>
<dbReference type="AlphaFoldDB" id="A0A2M4CWE4"/>
<dbReference type="EMBL" id="GGFL01005411">
    <property type="protein sequence ID" value="MBW69589.1"/>
    <property type="molecule type" value="Transcribed_RNA"/>
</dbReference>
<name>A0A2M4CWE4_ANODA</name>
<evidence type="ECO:0000256" key="1">
    <source>
        <dbReference type="SAM" id="SignalP"/>
    </source>
</evidence>
<sequence>MSICFLQAAAAADPEGDGCVSVIRFLFLHLLLPLRLRLLLRRCVCLGTPMGNDGDSCCCFALCRFSQHRQHHTLRFLIRMHTRRTMERVYGHHTCLQFPDNLAPWPKGVKLERSERVF</sequence>
<evidence type="ECO:0000313" key="2">
    <source>
        <dbReference type="EMBL" id="MBW69589.1"/>
    </source>
</evidence>
<feature type="signal peptide" evidence="1">
    <location>
        <begin position="1"/>
        <end position="47"/>
    </location>
</feature>
<proteinExistence type="predicted"/>
<accession>A0A2M4CWE4</accession>
<protein>
    <recommendedName>
        <fullName evidence="3">Secreted protein</fullName>
    </recommendedName>
</protein>
<evidence type="ECO:0008006" key="3">
    <source>
        <dbReference type="Google" id="ProtNLM"/>
    </source>
</evidence>